<dbReference type="GO" id="GO:0005829">
    <property type="term" value="C:cytosol"/>
    <property type="evidence" value="ECO:0007669"/>
    <property type="project" value="TreeGrafter"/>
</dbReference>
<dbReference type="PANTHER" id="PTHR33221">
    <property type="entry name" value="WINGED HELIX-TURN-HELIX TRANSCRIPTIONAL REGULATOR, RRF2 FAMILY"/>
    <property type="match status" value="1"/>
</dbReference>
<dbReference type="PROSITE" id="PS51197">
    <property type="entry name" value="HTH_RRF2_2"/>
    <property type="match status" value="1"/>
</dbReference>
<evidence type="ECO:0000313" key="1">
    <source>
        <dbReference type="EMBL" id="ACZ07555.1"/>
    </source>
</evidence>
<dbReference type="SUPFAM" id="SSF46785">
    <property type="entry name" value="Winged helix' DNA-binding domain"/>
    <property type="match status" value="1"/>
</dbReference>
<dbReference type="PANTHER" id="PTHR33221:SF9">
    <property type="entry name" value="RRF2 FAMILY PROTEIN"/>
    <property type="match status" value="1"/>
</dbReference>
<dbReference type="InterPro" id="IPR036388">
    <property type="entry name" value="WH-like_DNA-bd_sf"/>
</dbReference>
<dbReference type="AlphaFoldDB" id="D1APX7"/>
<reference evidence="1 2" key="2">
    <citation type="journal article" date="2010" name="Stand. Genomic Sci.">
        <title>Complete genome sequence of Sebaldella termitidis type strain (NCTC 11300).</title>
        <authorList>
            <person name="Harmon-Smith M."/>
            <person name="Celia L."/>
            <person name="Chertkov O."/>
            <person name="Lapidus A."/>
            <person name="Copeland A."/>
            <person name="Glavina Del Rio T."/>
            <person name="Nolan M."/>
            <person name="Lucas S."/>
            <person name="Tice H."/>
            <person name="Cheng J.F."/>
            <person name="Han C."/>
            <person name="Detter J.C."/>
            <person name="Bruce D."/>
            <person name="Goodwin L."/>
            <person name="Pitluck S."/>
            <person name="Pati A."/>
            <person name="Liolios K."/>
            <person name="Ivanova N."/>
            <person name="Mavromatis K."/>
            <person name="Mikhailova N."/>
            <person name="Chen A."/>
            <person name="Palaniappan K."/>
            <person name="Land M."/>
            <person name="Hauser L."/>
            <person name="Chang Y.J."/>
            <person name="Jeffries C.D."/>
            <person name="Brettin T."/>
            <person name="Goker M."/>
            <person name="Beck B."/>
            <person name="Bristow J."/>
            <person name="Eisen J.A."/>
            <person name="Markowitz V."/>
            <person name="Hugenholtz P."/>
            <person name="Kyrpides N.C."/>
            <person name="Klenk H.P."/>
            <person name="Chen F."/>
        </authorList>
    </citation>
    <scope>NUCLEOTIDE SEQUENCE [LARGE SCALE GENOMIC DNA]</scope>
    <source>
        <strain evidence="2">ATCC 33386 / NCTC 11300</strain>
    </source>
</reference>
<dbReference type="KEGG" id="str:Sterm_0683"/>
<dbReference type="InterPro" id="IPR000944">
    <property type="entry name" value="Tscrpt_reg_Rrf2"/>
</dbReference>
<keyword evidence="2" id="KW-1185">Reference proteome</keyword>
<evidence type="ECO:0000313" key="2">
    <source>
        <dbReference type="Proteomes" id="UP000000845"/>
    </source>
</evidence>
<dbReference type="Gene3D" id="1.10.10.10">
    <property type="entry name" value="Winged helix-like DNA-binding domain superfamily/Winged helix DNA-binding domain"/>
    <property type="match status" value="1"/>
</dbReference>
<sequence>MHYSVGVEYALHCLIYLATPSVKPVLTVKELAEFQGISETYLSKIFTKLSKNGIVKATPGVTGGYQLKQDPSVVTFWDVVQAVEGEKQIFRCKNIIGTCALHDKKTEAEECPGKVDCLINDVMLDAEKQMELYLKEKNLKWLTEKLEKKLTKEYQDLTADWFNG</sequence>
<dbReference type="RefSeq" id="WP_012860151.1">
    <property type="nucleotide sequence ID" value="NC_013517.1"/>
</dbReference>
<dbReference type="EMBL" id="CP001739">
    <property type="protein sequence ID" value="ACZ07555.1"/>
    <property type="molecule type" value="Genomic_DNA"/>
</dbReference>
<dbReference type="PROSITE" id="PS01332">
    <property type="entry name" value="HTH_RRF2_1"/>
    <property type="match status" value="1"/>
</dbReference>
<organism evidence="1 2">
    <name type="scientific">Sebaldella termitidis (strain ATCC 33386 / NCTC 11300)</name>
    <dbReference type="NCBI Taxonomy" id="526218"/>
    <lineage>
        <taxon>Bacteria</taxon>
        <taxon>Fusobacteriati</taxon>
        <taxon>Fusobacteriota</taxon>
        <taxon>Fusobacteriia</taxon>
        <taxon>Fusobacteriales</taxon>
        <taxon>Leptotrichiaceae</taxon>
        <taxon>Sebaldella</taxon>
    </lineage>
</organism>
<name>D1APX7_SEBTE</name>
<protein>
    <submittedName>
        <fullName evidence="1">Transcriptional regulator, BadM/Rrf2 family</fullName>
    </submittedName>
</protein>
<dbReference type="Pfam" id="PF02082">
    <property type="entry name" value="Rrf2"/>
    <property type="match status" value="1"/>
</dbReference>
<dbReference type="Proteomes" id="UP000000845">
    <property type="component" value="Chromosome"/>
</dbReference>
<dbReference type="GO" id="GO:0003700">
    <property type="term" value="F:DNA-binding transcription factor activity"/>
    <property type="evidence" value="ECO:0007669"/>
    <property type="project" value="TreeGrafter"/>
</dbReference>
<dbReference type="InterPro" id="IPR030489">
    <property type="entry name" value="TR_Rrf2-type_CS"/>
</dbReference>
<gene>
    <name evidence="1" type="ordered locus">Sterm_0683</name>
</gene>
<dbReference type="InterPro" id="IPR036390">
    <property type="entry name" value="WH_DNA-bd_sf"/>
</dbReference>
<proteinExistence type="predicted"/>
<dbReference type="NCBIfam" id="TIGR00738">
    <property type="entry name" value="rrf2_super"/>
    <property type="match status" value="1"/>
</dbReference>
<dbReference type="HOGENOM" id="CLU_107144_1_0_0"/>
<dbReference type="STRING" id="526218.Sterm_0683"/>
<reference evidence="2" key="1">
    <citation type="submission" date="2009-09" db="EMBL/GenBank/DDBJ databases">
        <title>The complete chromosome of Sebaldella termitidis ATCC 33386.</title>
        <authorList>
            <consortium name="US DOE Joint Genome Institute (JGI-PGF)"/>
            <person name="Lucas S."/>
            <person name="Copeland A."/>
            <person name="Lapidus A."/>
            <person name="Glavina del Rio T."/>
            <person name="Dalin E."/>
            <person name="Tice H."/>
            <person name="Bruce D."/>
            <person name="Goodwin L."/>
            <person name="Pitluck S."/>
            <person name="Kyrpides N."/>
            <person name="Mavromatis K."/>
            <person name="Ivanova N."/>
            <person name="Mikhailova N."/>
            <person name="Sims D."/>
            <person name="Meincke L."/>
            <person name="Brettin T."/>
            <person name="Detter J.C."/>
            <person name="Han C."/>
            <person name="Larimer F."/>
            <person name="Land M."/>
            <person name="Hauser L."/>
            <person name="Markowitz V."/>
            <person name="Cheng J.F."/>
            <person name="Hugenholtz P."/>
            <person name="Woyke T."/>
            <person name="Wu D."/>
            <person name="Eisen J.A."/>
        </authorList>
    </citation>
    <scope>NUCLEOTIDE SEQUENCE [LARGE SCALE GENOMIC DNA]</scope>
    <source>
        <strain evidence="2">ATCC 33386 / NCTC 11300</strain>
    </source>
</reference>
<dbReference type="eggNOG" id="COG1959">
    <property type="taxonomic scope" value="Bacteria"/>
</dbReference>
<accession>D1APX7</accession>